<dbReference type="AlphaFoldDB" id="A0A2G9SH13"/>
<dbReference type="EMBL" id="KV924862">
    <property type="protein sequence ID" value="PIO39427.1"/>
    <property type="molecule type" value="Genomic_DNA"/>
</dbReference>
<reference evidence="3" key="1">
    <citation type="journal article" date="2017" name="Nat. Commun.">
        <title>The North American bullfrog draft genome provides insight into hormonal regulation of long noncoding RNA.</title>
        <authorList>
            <person name="Hammond S.A."/>
            <person name="Warren R.L."/>
            <person name="Vandervalk B.P."/>
            <person name="Kucuk E."/>
            <person name="Khan H."/>
            <person name="Gibb E.A."/>
            <person name="Pandoh P."/>
            <person name="Kirk H."/>
            <person name="Zhao Y."/>
            <person name="Jones M."/>
            <person name="Mungall A.J."/>
            <person name="Coope R."/>
            <person name="Pleasance S."/>
            <person name="Moore R.A."/>
            <person name="Holt R.A."/>
            <person name="Round J.M."/>
            <person name="Ohora S."/>
            <person name="Walle B.V."/>
            <person name="Veldhoen N."/>
            <person name="Helbing C.C."/>
            <person name="Birol I."/>
        </authorList>
    </citation>
    <scope>NUCLEOTIDE SEQUENCE [LARGE SCALE GENOMIC DNA]</scope>
</reference>
<organism evidence="2 3">
    <name type="scientific">Aquarana catesbeiana</name>
    <name type="common">American bullfrog</name>
    <name type="synonym">Rana catesbeiana</name>
    <dbReference type="NCBI Taxonomy" id="8400"/>
    <lineage>
        <taxon>Eukaryota</taxon>
        <taxon>Metazoa</taxon>
        <taxon>Chordata</taxon>
        <taxon>Craniata</taxon>
        <taxon>Vertebrata</taxon>
        <taxon>Euteleostomi</taxon>
        <taxon>Amphibia</taxon>
        <taxon>Batrachia</taxon>
        <taxon>Anura</taxon>
        <taxon>Neobatrachia</taxon>
        <taxon>Ranoidea</taxon>
        <taxon>Ranidae</taxon>
        <taxon>Aquarana</taxon>
    </lineage>
</organism>
<keyword evidence="1" id="KW-0472">Membrane</keyword>
<evidence type="ECO:0000256" key="1">
    <source>
        <dbReference type="SAM" id="Phobius"/>
    </source>
</evidence>
<dbReference type="Proteomes" id="UP000228934">
    <property type="component" value="Unassembled WGS sequence"/>
</dbReference>
<name>A0A2G9SH13_AQUCT</name>
<gene>
    <name evidence="2" type="ORF">AB205_0175840</name>
</gene>
<evidence type="ECO:0000313" key="2">
    <source>
        <dbReference type="EMBL" id="PIO39427.1"/>
    </source>
</evidence>
<feature type="non-terminal residue" evidence="2">
    <location>
        <position position="167"/>
    </location>
</feature>
<proteinExistence type="predicted"/>
<keyword evidence="1" id="KW-1133">Transmembrane helix</keyword>
<keyword evidence="3" id="KW-1185">Reference proteome</keyword>
<keyword evidence="1" id="KW-0812">Transmembrane</keyword>
<sequence length="167" mass="19354">ELTNYLYVLLVFYFLHQTLLFCLLHGITPHLPDMLHSSHSPPQTHSHGPLLQVRFVTTFFMPYQFITIRCLPYHSLVAPTYYCLLKDMPHTQRPLQPRNTVSSNLPLIKTFVTMQSCPSNQTFIETLAIPHSSRSLQPRRHSLRPLQSLTRRDPCNHAISSQQPDTH</sequence>
<feature type="transmembrane region" description="Helical" evidence="1">
    <location>
        <begin position="6"/>
        <end position="27"/>
    </location>
</feature>
<protein>
    <submittedName>
        <fullName evidence="2">Uncharacterized protein</fullName>
    </submittedName>
</protein>
<accession>A0A2G9SH13</accession>
<feature type="non-terminal residue" evidence="2">
    <location>
        <position position="1"/>
    </location>
</feature>
<evidence type="ECO:0000313" key="3">
    <source>
        <dbReference type="Proteomes" id="UP000228934"/>
    </source>
</evidence>